<protein>
    <submittedName>
        <fullName evidence="1">9075_t:CDS:1</fullName>
    </submittedName>
</protein>
<organism evidence="1 2">
    <name type="scientific">Acaulospora colombiana</name>
    <dbReference type="NCBI Taxonomy" id="27376"/>
    <lineage>
        <taxon>Eukaryota</taxon>
        <taxon>Fungi</taxon>
        <taxon>Fungi incertae sedis</taxon>
        <taxon>Mucoromycota</taxon>
        <taxon>Glomeromycotina</taxon>
        <taxon>Glomeromycetes</taxon>
        <taxon>Diversisporales</taxon>
        <taxon>Acaulosporaceae</taxon>
        <taxon>Acaulospora</taxon>
    </lineage>
</organism>
<evidence type="ECO:0000313" key="1">
    <source>
        <dbReference type="EMBL" id="CAG8470345.1"/>
    </source>
</evidence>
<accession>A0ACA9KFE5</accession>
<proteinExistence type="predicted"/>
<dbReference type="EMBL" id="CAJVPT010001881">
    <property type="protein sequence ID" value="CAG8470345.1"/>
    <property type="molecule type" value="Genomic_DNA"/>
</dbReference>
<gene>
    <name evidence="1" type="ORF">ACOLOM_LOCUS1561</name>
</gene>
<reference evidence="1" key="1">
    <citation type="submission" date="2021-06" db="EMBL/GenBank/DDBJ databases">
        <authorList>
            <person name="Kallberg Y."/>
            <person name="Tangrot J."/>
            <person name="Rosling A."/>
        </authorList>
    </citation>
    <scope>NUCLEOTIDE SEQUENCE</scope>
    <source>
        <strain evidence="1">CL356</strain>
    </source>
</reference>
<comment type="caution">
    <text evidence="1">The sequence shown here is derived from an EMBL/GenBank/DDBJ whole genome shotgun (WGS) entry which is preliminary data.</text>
</comment>
<sequence length="70" mass="7774">MCSPGDVKLSLLVFIVGKVVRSSRQTIPMTFDGLGQGLMVLFWHNNAAEVRHSTSQVEFLLNQPTTSMDH</sequence>
<evidence type="ECO:0000313" key="2">
    <source>
        <dbReference type="Proteomes" id="UP000789525"/>
    </source>
</evidence>
<dbReference type="Proteomes" id="UP000789525">
    <property type="component" value="Unassembled WGS sequence"/>
</dbReference>
<keyword evidence="2" id="KW-1185">Reference proteome</keyword>
<name>A0ACA9KFE5_9GLOM</name>